<dbReference type="Proteomes" id="UP001651158">
    <property type="component" value="Unassembled WGS sequence"/>
</dbReference>
<gene>
    <name evidence="1" type="ORF">TcWFU_010336</name>
</gene>
<protein>
    <submittedName>
        <fullName evidence="1">Uncharacterized protein</fullName>
    </submittedName>
</protein>
<evidence type="ECO:0000313" key="2">
    <source>
        <dbReference type="Proteomes" id="UP001651158"/>
    </source>
</evidence>
<organism evidence="1 2">
    <name type="scientific">Taenia crassiceps</name>
    <dbReference type="NCBI Taxonomy" id="6207"/>
    <lineage>
        <taxon>Eukaryota</taxon>
        <taxon>Metazoa</taxon>
        <taxon>Spiralia</taxon>
        <taxon>Lophotrochozoa</taxon>
        <taxon>Platyhelminthes</taxon>
        <taxon>Cestoda</taxon>
        <taxon>Eucestoda</taxon>
        <taxon>Cyclophyllidea</taxon>
        <taxon>Taeniidae</taxon>
        <taxon>Taenia</taxon>
    </lineage>
</organism>
<comment type="caution">
    <text evidence="1">The sequence shown here is derived from an EMBL/GenBank/DDBJ whole genome shotgun (WGS) entry which is preliminary data.</text>
</comment>
<evidence type="ECO:0000313" key="1">
    <source>
        <dbReference type="EMBL" id="KAL5107185.1"/>
    </source>
</evidence>
<dbReference type="EMBL" id="JAKROA010000005">
    <property type="protein sequence ID" value="KAL5107185.1"/>
    <property type="molecule type" value="Genomic_DNA"/>
</dbReference>
<sequence>MKLLVHMVRLHINIDRWAEPNNRSNHYQLDPTHLQVLVKFAVHQLLTVKHLPEMSRSAPMLHASTDHCLPRVTSLQTLVKVIKVS</sequence>
<keyword evidence="2" id="KW-1185">Reference proteome</keyword>
<reference evidence="1 2" key="1">
    <citation type="journal article" date="2022" name="Front. Cell. Infect. Microbiol.">
        <title>The Genomes of Two Strains of Taenia crassiceps the Animal Model for the Study of Human Cysticercosis.</title>
        <authorList>
            <person name="Bobes R.J."/>
            <person name="Estrada K."/>
            <person name="Rios-Valencia D.G."/>
            <person name="Calderon-Gallegos A."/>
            <person name="de la Torre P."/>
            <person name="Carrero J.C."/>
            <person name="Sanchez-Flores A."/>
            <person name="Laclette J.P."/>
        </authorList>
    </citation>
    <scope>NUCLEOTIDE SEQUENCE [LARGE SCALE GENOMIC DNA]</scope>
    <source>
        <strain evidence="1">WFUcys</strain>
    </source>
</reference>
<name>A0ABR4QCK8_9CEST</name>
<accession>A0ABR4QCK8</accession>
<proteinExistence type="predicted"/>